<keyword evidence="1" id="KW-0998">Cell outer membrane</keyword>
<dbReference type="PANTHER" id="PTHR34978">
    <property type="entry name" value="POSSIBLE SENSOR-TRANSDUCER PROTEIN BLAR"/>
    <property type="match status" value="1"/>
</dbReference>
<name>A0ABV8WE16_9FLAO</name>
<feature type="transmembrane region" description="Helical" evidence="3">
    <location>
        <begin position="87"/>
        <end position="108"/>
    </location>
</feature>
<organism evidence="5 6">
    <name type="scientific">Flavobacterium quisquiliarum</name>
    <dbReference type="NCBI Taxonomy" id="1834436"/>
    <lineage>
        <taxon>Bacteria</taxon>
        <taxon>Pseudomonadati</taxon>
        <taxon>Bacteroidota</taxon>
        <taxon>Flavobacteriia</taxon>
        <taxon>Flavobacteriales</taxon>
        <taxon>Flavobacteriaceae</taxon>
        <taxon>Flavobacterium</taxon>
    </lineage>
</organism>
<keyword evidence="1 3" id="KW-0812">Transmembrane</keyword>
<evidence type="ECO:0000313" key="6">
    <source>
        <dbReference type="Proteomes" id="UP001595719"/>
    </source>
</evidence>
<keyword evidence="1" id="KW-1134">Transmembrane beta strand</keyword>
<gene>
    <name evidence="5" type="ORF">ACFOY0_25870</name>
</gene>
<feature type="compositionally biased region" description="Low complexity" evidence="2">
    <location>
        <begin position="444"/>
        <end position="458"/>
    </location>
</feature>
<dbReference type="PANTHER" id="PTHR34978:SF3">
    <property type="entry name" value="SLR0241 PROTEIN"/>
    <property type="match status" value="1"/>
</dbReference>
<dbReference type="EMBL" id="JBHSCO010000011">
    <property type="protein sequence ID" value="MFC4394437.1"/>
    <property type="molecule type" value="Genomic_DNA"/>
</dbReference>
<dbReference type="Gene3D" id="2.170.130.10">
    <property type="entry name" value="TonB-dependent receptor, plug domain"/>
    <property type="match status" value="1"/>
</dbReference>
<keyword evidence="1 3" id="KW-0472">Membrane</keyword>
<keyword evidence="3" id="KW-1133">Transmembrane helix</keyword>
<evidence type="ECO:0000256" key="1">
    <source>
        <dbReference type="PROSITE-ProRule" id="PRU01360"/>
    </source>
</evidence>
<sequence>MEAVFIYIAKSAVLMLLFYCVYFFLLRRETFFNSNRWFLLSGLIISSILPILSYTKVIWIDVAPNLNSNIQSALLSAPEKQSSDNNWSFIILGLYVIGFLIFLLKLAVDFYSLNSIIKGKKVKQQADFKFIDTEENIAPFSYFEYIVYNSSLYTVTELENIIEHEKVHSDQNHTIDVLISRFFSIIFWFNPIVWLYKKAISQNLEFIADSEASKKLADKKAYQYTLLKITTHENCVAITNHFYQSLIKKRIVMLNKNQSKKRNSWKYYVVIPALAAFVLLFQIEVIAKERPQIVNENESNIKSVDVYKIRKNSTDAELNEIKNNLQKNHNIKFEASDVRRNSSDELTSIVVDVTKGKQRAKSVQSSDKAINEFGVLVITYKNGDKKIGIQTINDSNNKESKVALSKGITSVNVNTDKKNDTNSPSSDSHIIITNNPNSKTDTHVNINSSTSTKTNSNTNTDISTVVTTDSDSKTSTKITIVGEKSNIAFSNSAKKNKAEGSPLVIIDGEEMPANYDLKRIDSKHIEAINVFKGEDAISRYGEKGSNGVIEIELKVGDKHTKY</sequence>
<proteinExistence type="inferred from homology"/>
<keyword evidence="6" id="KW-1185">Reference proteome</keyword>
<dbReference type="Pfam" id="PF05569">
    <property type="entry name" value="Peptidase_M56"/>
    <property type="match status" value="1"/>
</dbReference>
<comment type="subcellular location">
    <subcellularLocation>
        <location evidence="1">Cell outer membrane</location>
        <topology evidence="1">Multi-pass membrane protein</topology>
    </subcellularLocation>
</comment>
<feature type="compositionally biased region" description="Polar residues" evidence="2">
    <location>
        <begin position="421"/>
        <end position="439"/>
    </location>
</feature>
<dbReference type="InterPro" id="IPR052173">
    <property type="entry name" value="Beta-lactam_resp_regulator"/>
</dbReference>
<evidence type="ECO:0000313" key="5">
    <source>
        <dbReference type="EMBL" id="MFC4394437.1"/>
    </source>
</evidence>
<protein>
    <submittedName>
        <fullName evidence="5">M56 family metallopeptidase</fullName>
    </submittedName>
</protein>
<dbReference type="CDD" id="cd07341">
    <property type="entry name" value="M56_BlaR1_MecR1_like"/>
    <property type="match status" value="1"/>
</dbReference>
<dbReference type="RefSeq" id="WP_179001994.1">
    <property type="nucleotide sequence ID" value="NZ_JBHSCO010000011.1"/>
</dbReference>
<feature type="transmembrane region" description="Helical" evidence="3">
    <location>
        <begin position="37"/>
        <end position="59"/>
    </location>
</feature>
<feature type="domain" description="Peptidase M56" evidence="4">
    <location>
        <begin position="153"/>
        <end position="254"/>
    </location>
</feature>
<evidence type="ECO:0000259" key="4">
    <source>
        <dbReference type="Pfam" id="PF05569"/>
    </source>
</evidence>
<evidence type="ECO:0000256" key="2">
    <source>
        <dbReference type="SAM" id="MobiDB-lite"/>
    </source>
</evidence>
<evidence type="ECO:0000256" key="3">
    <source>
        <dbReference type="SAM" id="Phobius"/>
    </source>
</evidence>
<keyword evidence="1" id="KW-0813">Transport</keyword>
<dbReference type="InterPro" id="IPR039426">
    <property type="entry name" value="TonB-dep_rcpt-like"/>
</dbReference>
<feature type="region of interest" description="Disordered" evidence="2">
    <location>
        <begin position="413"/>
        <end position="458"/>
    </location>
</feature>
<feature type="transmembrane region" description="Helical" evidence="3">
    <location>
        <begin position="265"/>
        <end position="283"/>
    </location>
</feature>
<dbReference type="Proteomes" id="UP001595719">
    <property type="component" value="Unassembled WGS sequence"/>
</dbReference>
<dbReference type="InterPro" id="IPR037066">
    <property type="entry name" value="Plug_dom_sf"/>
</dbReference>
<comment type="caution">
    <text evidence="5">The sequence shown here is derived from an EMBL/GenBank/DDBJ whole genome shotgun (WGS) entry which is preliminary data.</text>
</comment>
<dbReference type="InterPro" id="IPR008756">
    <property type="entry name" value="Peptidase_M56"/>
</dbReference>
<feature type="transmembrane region" description="Helical" evidence="3">
    <location>
        <begin position="6"/>
        <end position="25"/>
    </location>
</feature>
<comment type="similarity">
    <text evidence="1">Belongs to the TonB-dependent receptor family.</text>
</comment>
<dbReference type="PROSITE" id="PS52016">
    <property type="entry name" value="TONB_DEPENDENT_REC_3"/>
    <property type="match status" value="1"/>
</dbReference>
<reference evidence="6" key="1">
    <citation type="journal article" date="2019" name="Int. J. Syst. Evol. Microbiol.">
        <title>The Global Catalogue of Microorganisms (GCM) 10K type strain sequencing project: providing services to taxonomists for standard genome sequencing and annotation.</title>
        <authorList>
            <consortium name="The Broad Institute Genomics Platform"/>
            <consortium name="The Broad Institute Genome Sequencing Center for Infectious Disease"/>
            <person name="Wu L."/>
            <person name="Ma J."/>
        </authorList>
    </citation>
    <scope>NUCLEOTIDE SEQUENCE [LARGE SCALE GENOMIC DNA]</scope>
    <source>
        <strain evidence="6">CGMCC 1.15345</strain>
    </source>
</reference>
<accession>A0ABV8WE16</accession>